<dbReference type="Proteomes" id="UP000537775">
    <property type="component" value="Unassembled WGS sequence"/>
</dbReference>
<reference evidence="2 3" key="1">
    <citation type="submission" date="2020-08" db="EMBL/GenBank/DDBJ databases">
        <title>Sequencing the genomes of 1000 actinobacteria strains.</title>
        <authorList>
            <person name="Klenk H.-P."/>
        </authorList>
    </citation>
    <scope>NUCLEOTIDE SEQUENCE [LARGE SCALE GENOMIC DNA]</scope>
    <source>
        <strain evidence="2 3">DSM 12511</strain>
    </source>
</reference>
<evidence type="ECO:0000313" key="3">
    <source>
        <dbReference type="Proteomes" id="UP000537775"/>
    </source>
</evidence>
<accession>A0A7X0KV98</accession>
<protein>
    <submittedName>
        <fullName evidence="2">dTDP-4-dehydrorhamnose 3,5-epimerase-like enzyme</fullName>
    </submittedName>
</protein>
<feature type="domain" description="Sugar 3,4-ketoisomerase QdtA cupin" evidence="1">
    <location>
        <begin position="10"/>
        <end position="127"/>
    </location>
</feature>
<evidence type="ECO:0000259" key="1">
    <source>
        <dbReference type="Pfam" id="PF05523"/>
    </source>
</evidence>
<dbReference type="RefSeq" id="WP_184751117.1">
    <property type="nucleotide sequence ID" value="NZ_BAAAJR010000005.1"/>
</dbReference>
<dbReference type="SUPFAM" id="SSF51182">
    <property type="entry name" value="RmlC-like cupins"/>
    <property type="match status" value="1"/>
</dbReference>
<name>A0A7X0KV98_9MICO</name>
<dbReference type="AlphaFoldDB" id="A0A7X0KV98"/>
<dbReference type="EMBL" id="JACHML010000001">
    <property type="protein sequence ID" value="MBB6392010.1"/>
    <property type="molecule type" value="Genomic_DNA"/>
</dbReference>
<keyword evidence="3" id="KW-1185">Reference proteome</keyword>
<dbReference type="Pfam" id="PF05523">
    <property type="entry name" value="FdtA"/>
    <property type="match status" value="1"/>
</dbReference>
<sequence length="136" mass="14649">MTHSRPGPLELTRHSDDRGHLVAVTGGLDVPFEVRRVFWIFGNDRGLPRAAHAHPETTELLVCVAGSCRVGLEWDGGRLDAVLDRPDASLVVPPMTWVDLSDFTADCVLLVLADTPYDPGAVITDRSAVVGLGARP</sequence>
<organism evidence="2 3">
    <name type="scientific">Microbacterium thalassium</name>
    <dbReference type="NCBI Taxonomy" id="362649"/>
    <lineage>
        <taxon>Bacteria</taxon>
        <taxon>Bacillati</taxon>
        <taxon>Actinomycetota</taxon>
        <taxon>Actinomycetes</taxon>
        <taxon>Micrococcales</taxon>
        <taxon>Microbacteriaceae</taxon>
        <taxon>Microbacterium</taxon>
    </lineage>
</organism>
<dbReference type="Gene3D" id="2.60.120.10">
    <property type="entry name" value="Jelly Rolls"/>
    <property type="match status" value="1"/>
</dbReference>
<gene>
    <name evidence="2" type="ORF">HD594_002323</name>
</gene>
<comment type="caution">
    <text evidence="2">The sequence shown here is derived from an EMBL/GenBank/DDBJ whole genome shotgun (WGS) entry which is preliminary data.</text>
</comment>
<dbReference type="InterPro" id="IPR014710">
    <property type="entry name" value="RmlC-like_jellyroll"/>
</dbReference>
<evidence type="ECO:0000313" key="2">
    <source>
        <dbReference type="EMBL" id="MBB6392010.1"/>
    </source>
</evidence>
<dbReference type="CDD" id="cd20292">
    <property type="entry name" value="cupin_QdtA-like"/>
    <property type="match status" value="1"/>
</dbReference>
<proteinExistence type="predicted"/>
<dbReference type="InterPro" id="IPR011051">
    <property type="entry name" value="RmlC_Cupin_sf"/>
</dbReference>
<dbReference type="InterPro" id="IPR008894">
    <property type="entry name" value="QdtA_cupin_dom"/>
</dbReference>